<organism evidence="5 6">
    <name type="scientific">Leucocoprinus leucothites</name>
    <dbReference type="NCBI Taxonomy" id="201217"/>
    <lineage>
        <taxon>Eukaryota</taxon>
        <taxon>Fungi</taxon>
        <taxon>Dikarya</taxon>
        <taxon>Basidiomycota</taxon>
        <taxon>Agaricomycotina</taxon>
        <taxon>Agaricomycetes</taxon>
        <taxon>Agaricomycetidae</taxon>
        <taxon>Agaricales</taxon>
        <taxon>Agaricineae</taxon>
        <taxon>Agaricaceae</taxon>
        <taxon>Leucocoprinus</taxon>
    </lineage>
</organism>
<keyword evidence="1 3" id="KW-0963">Cytoplasm</keyword>
<proteinExistence type="predicted"/>
<dbReference type="GO" id="GO:0006606">
    <property type="term" value="P:protein import into nucleus"/>
    <property type="evidence" value="ECO:0007669"/>
    <property type="project" value="UniProtKB-ARBA"/>
</dbReference>
<comment type="function">
    <text evidence="3">Has a role in nuclear-cytoplasmic transport of proteins and mRNAs.</text>
</comment>
<evidence type="ECO:0000313" key="5">
    <source>
        <dbReference type="EMBL" id="KAF5358098.1"/>
    </source>
</evidence>
<dbReference type="InterPro" id="IPR045875">
    <property type="entry name" value="NTF2"/>
</dbReference>
<dbReference type="SUPFAM" id="SSF54427">
    <property type="entry name" value="NTF2-like"/>
    <property type="match status" value="1"/>
</dbReference>
<dbReference type="Gene3D" id="3.10.450.50">
    <property type="match status" value="1"/>
</dbReference>
<comment type="subcellular location">
    <subcellularLocation>
        <location evidence="3">Cytoplasm</location>
    </subcellularLocation>
    <subcellularLocation>
        <location evidence="3">Nucleus</location>
    </subcellularLocation>
</comment>
<evidence type="ECO:0000259" key="4">
    <source>
        <dbReference type="PROSITE" id="PS50177"/>
    </source>
</evidence>
<evidence type="ECO:0000256" key="3">
    <source>
        <dbReference type="RuleBase" id="RU369002"/>
    </source>
</evidence>
<evidence type="ECO:0000256" key="2">
    <source>
        <dbReference type="ARBA" id="ARBA00026247"/>
    </source>
</evidence>
<dbReference type="AlphaFoldDB" id="A0A8H5G4A9"/>
<dbReference type="Proteomes" id="UP000559027">
    <property type="component" value="Unassembled WGS sequence"/>
</dbReference>
<dbReference type="InterPro" id="IPR002075">
    <property type="entry name" value="NTF2_dom"/>
</dbReference>
<keyword evidence="3" id="KW-0653">Protein transport</keyword>
<protein>
    <recommendedName>
        <fullName evidence="2 3">Nuclear transport factor 2</fullName>
        <shortName evidence="3">NTF-2</shortName>
    </recommendedName>
</protein>
<evidence type="ECO:0000256" key="1">
    <source>
        <dbReference type="ARBA" id="ARBA00022490"/>
    </source>
</evidence>
<accession>A0A8H5G4A9</accession>
<keyword evidence="3" id="KW-0539">Nucleus</keyword>
<dbReference type="EMBL" id="JAACJO010000005">
    <property type="protein sequence ID" value="KAF5358098.1"/>
    <property type="molecule type" value="Genomic_DNA"/>
</dbReference>
<dbReference type="GO" id="GO:0005737">
    <property type="term" value="C:cytoplasm"/>
    <property type="evidence" value="ECO:0007669"/>
    <property type="project" value="UniProtKB-SubCell"/>
</dbReference>
<dbReference type="CDD" id="cd00780">
    <property type="entry name" value="NTF2"/>
    <property type="match status" value="1"/>
</dbReference>
<feature type="domain" description="NTF2" evidence="4">
    <location>
        <begin position="6"/>
        <end position="120"/>
    </location>
</feature>
<evidence type="ECO:0000313" key="6">
    <source>
        <dbReference type="Proteomes" id="UP000559027"/>
    </source>
</evidence>
<dbReference type="GO" id="GO:0051028">
    <property type="term" value="P:mRNA transport"/>
    <property type="evidence" value="ECO:0007669"/>
    <property type="project" value="UniProtKB-UniRule"/>
</dbReference>
<dbReference type="GO" id="GO:0005635">
    <property type="term" value="C:nuclear envelope"/>
    <property type="evidence" value="ECO:0007669"/>
    <property type="project" value="UniProtKB-ARBA"/>
</dbReference>
<name>A0A8H5G4A9_9AGAR</name>
<keyword evidence="3" id="KW-0813">Transport</keyword>
<dbReference type="PANTHER" id="PTHR12612">
    <property type="entry name" value="NUCLEAR TRANSPORT FACTOR 2"/>
    <property type="match status" value="1"/>
</dbReference>
<dbReference type="PROSITE" id="PS50177">
    <property type="entry name" value="NTF2_DOMAIN"/>
    <property type="match status" value="1"/>
</dbReference>
<dbReference type="InterPro" id="IPR032710">
    <property type="entry name" value="NTF2-like_dom_sf"/>
</dbReference>
<gene>
    <name evidence="5" type="ORF">D9756_001976</name>
</gene>
<sequence>MDANAVAKQFSEFYYNVFDTDRSQLSGLYRDSSMMTWEGQPFMGTANIVEKLTNLPFEKVQHKVTTVDAQPSGTGLLVFFTGLLAVDGNAEQPLQFSQTFQLQQNENQTGFWVSNDIFRLNYG</sequence>
<dbReference type="Pfam" id="PF02136">
    <property type="entry name" value="NTF2"/>
    <property type="match status" value="1"/>
</dbReference>
<reference evidence="5 6" key="1">
    <citation type="journal article" date="2020" name="ISME J.">
        <title>Uncovering the hidden diversity of litter-decomposition mechanisms in mushroom-forming fungi.</title>
        <authorList>
            <person name="Floudas D."/>
            <person name="Bentzer J."/>
            <person name="Ahren D."/>
            <person name="Johansson T."/>
            <person name="Persson P."/>
            <person name="Tunlid A."/>
        </authorList>
    </citation>
    <scope>NUCLEOTIDE SEQUENCE [LARGE SCALE GENOMIC DNA]</scope>
    <source>
        <strain evidence="5 6">CBS 146.42</strain>
    </source>
</reference>
<dbReference type="InterPro" id="IPR018222">
    <property type="entry name" value="Nuclear_transport_factor_2_euk"/>
</dbReference>
<comment type="caution">
    <text evidence="5">The sequence shown here is derived from an EMBL/GenBank/DDBJ whole genome shotgun (WGS) entry which is preliminary data.</text>
</comment>
<dbReference type="OrthoDB" id="6507044at2759"/>
<dbReference type="FunFam" id="3.10.450.50:FF:000005">
    <property type="entry name" value="Nuclear transport factor 2"/>
    <property type="match status" value="1"/>
</dbReference>
<keyword evidence="6" id="KW-1185">Reference proteome</keyword>